<dbReference type="REBASE" id="37307">
    <property type="entry name" value="Mzh4017ORF934P"/>
</dbReference>
<dbReference type="PANTHER" id="PTHR33841:SF1">
    <property type="entry name" value="DNA METHYLTRANSFERASE A"/>
    <property type="match status" value="1"/>
</dbReference>
<evidence type="ECO:0000256" key="5">
    <source>
        <dbReference type="ARBA" id="ARBA00047942"/>
    </source>
</evidence>
<organism evidence="7 8">
    <name type="scientific">Methanosalsum zhilinae (strain DSM 4017 / NBRC 107636 / OCM 62 / WeN5)</name>
    <name type="common">Methanohalophilus zhilinae</name>
    <dbReference type="NCBI Taxonomy" id="679901"/>
    <lineage>
        <taxon>Archaea</taxon>
        <taxon>Methanobacteriati</taxon>
        <taxon>Methanobacteriota</taxon>
        <taxon>Stenosarchaea group</taxon>
        <taxon>Methanomicrobia</taxon>
        <taxon>Methanosarcinales</taxon>
        <taxon>Methanosarcinaceae</taxon>
        <taxon>Methanosalsum</taxon>
    </lineage>
</organism>
<dbReference type="KEGG" id="mzh:Mzhil_0934"/>
<proteinExistence type="predicted"/>
<accession>F7XLD6</accession>
<evidence type="ECO:0000256" key="2">
    <source>
        <dbReference type="ARBA" id="ARBA00022603"/>
    </source>
</evidence>
<evidence type="ECO:0000256" key="4">
    <source>
        <dbReference type="ARBA" id="ARBA00022691"/>
    </source>
</evidence>
<dbReference type="RefSeq" id="WP_013898235.1">
    <property type="nucleotide sequence ID" value="NC_015676.1"/>
</dbReference>
<dbReference type="InterPro" id="IPR011639">
    <property type="entry name" value="MethylTrfase_TaqI-like_dom"/>
</dbReference>
<feature type="domain" description="Type II methyltransferase M.TaqI-like" evidence="6">
    <location>
        <begin position="336"/>
        <end position="546"/>
    </location>
</feature>
<evidence type="ECO:0000256" key="1">
    <source>
        <dbReference type="ARBA" id="ARBA00011900"/>
    </source>
</evidence>
<evidence type="ECO:0000313" key="7">
    <source>
        <dbReference type="EMBL" id="AEH60796.1"/>
    </source>
</evidence>
<dbReference type="SUPFAM" id="SSF53335">
    <property type="entry name" value="S-adenosyl-L-methionine-dependent methyltransferases"/>
    <property type="match status" value="1"/>
</dbReference>
<keyword evidence="8" id="KW-1185">Reference proteome</keyword>
<dbReference type="InterPro" id="IPR047939">
    <property type="entry name" value="BREX_1_PglX"/>
</dbReference>
<reference evidence="7" key="1">
    <citation type="submission" date="2010-07" db="EMBL/GenBank/DDBJ databases">
        <title>The complete genome of Methanosalsum zhilinae DSM 4017.</title>
        <authorList>
            <consortium name="US DOE Joint Genome Institute (JGI-PGF)"/>
            <person name="Lucas S."/>
            <person name="Copeland A."/>
            <person name="Lapidus A."/>
            <person name="Glavina del Rio T."/>
            <person name="Dalin E."/>
            <person name="Tice H."/>
            <person name="Bruce D."/>
            <person name="Goodwin L."/>
            <person name="Pitluck S."/>
            <person name="Kyrpides N."/>
            <person name="Mavromatis K."/>
            <person name="Ovchinnikova G."/>
            <person name="Daligault H."/>
            <person name="Detter J.C."/>
            <person name="Han C."/>
            <person name="Tapia R."/>
            <person name="Larimer F."/>
            <person name="Land M."/>
            <person name="Hauser L."/>
            <person name="Markowitz V."/>
            <person name="Cheng J.-F."/>
            <person name="Hugenholtz P."/>
            <person name="Woyke T."/>
            <person name="Wu D."/>
            <person name="Spring S."/>
            <person name="Schueler E."/>
            <person name="Brambilla E."/>
            <person name="Klenk H.-P."/>
            <person name="Eisen J.A."/>
        </authorList>
    </citation>
    <scope>NUCLEOTIDE SEQUENCE</scope>
    <source>
        <strain evidence="7">DSM 4017</strain>
    </source>
</reference>
<gene>
    <name evidence="7" type="ordered locus">Mzhil_0934</name>
</gene>
<evidence type="ECO:0000313" key="8">
    <source>
        <dbReference type="Proteomes" id="UP000006622"/>
    </source>
</evidence>
<dbReference type="HOGENOM" id="CLU_007510_1_0_2"/>
<dbReference type="InterPro" id="IPR050953">
    <property type="entry name" value="N4_N6_ade-DNA_methylase"/>
</dbReference>
<dbReference type="NCBIfam" id="NF033452">
    <property type="entry name" value="BREX_1_MTaseX"/>
    <property type="match status" value="1"/>
</dbReference>
<dbReference type="OrthoDB" id="45790at2157"/>
<dbReference type="InterPro" id="IPR029063">
    <property type="entry name" value="SAM-dependent_MTases_sf"/>
</dbReference>
<dbReference type="EMBL" id="CP002101">
    <property type="protein sequence ID" value="AEH60796.1"/>
    <property type="molecule type" value="Genomic_DNA"/>
</dbReference>
<name>F7XLD6_METZD</name>
<evidence type="ECO:0000256" key="3">
    <source>
        <dbReference type="ARBA" id="ARBA00022679"/>
    </source>
</evidence>
<dbReference type="Gene3D" id="3.40.50.150">
    <property type="entry name" value="Vaccinia Virus protein VP39"/>
    <property type="match status" value="1"/>
</dbReference>
<dbReference type="GeneID" id="10822556"/>
<dbReference type="GO" id="GO:0006304">
    <property type="term" value="P:DNA modification"/>
    <property type="evidence" value="ECO:0007669"/>
    <property type="project" value="InterPro"/>
</dbReference>
<dbReference type="GO" id="GO:0032259">
    <property type="term" value="P:methylation"/>
    <property type="evidence" value="ECO:0007669"/>
    <property type="project" value="UniProtKB-KW"/>
</dbReference>
<dbReference type="GO" id="GO:0009007">
    <property type="term" value="F:site-specific DNA-methyltransferase (adenine-specific) activity"/>
    <property type="evidence" value="ECO:0007669"/>
    <property type="project" value="UniProtKB-EC"/>
</dbReference>
<keyword evidence="3" id="KW-0808">Transferase</keyword>
<keyword evidence="2" id="KW-0489">Methyltransferase</keyword>
<dbReference type="Pfam" id="PF07669">
    <property type="entry name" value="Eco57I"/>
    <property type="match status" value="1"/>
</dbReference>
<dbReference type="PANTHER" id="PTHR33841">
    <property type="entry name" value="DNA METHYLTRANSFERASE YEEA-RELATED"/>
    <property type="match status" value="1"/>
</dbReference>
<dbReference type="Proteomes" id="UP000006622">
    <property type="component" value="Chromosome"/>
</dbReference>
<dbReference type="InterPro" id="IPR002052">
    <property type="entry name" value="DNA_methylase_N6_adenine_CS"/>
</dbReference>
<dbReference type="PROSITE" id="PS00092">
    <property type="entry name" value="N6_MTASE"/>
    <property type="match status" value="1"/>
</dbReference>
<sequence length="1161" mass="134798">MDKNSIITFSNSLRDKLEQEVKHRAAFYGILPDKVLPVDSEHADSIVIGGKVYNKKIKHQRERLVKEVAEKGYEQVMDEVTYTWFNRFVALKFMEVNDYLPVNIFSSSDAGRKEPDILTKASDLDFLQLDLDHVLDLKAEGMDEELYHYLILRLCNYLHEIMPFLFEQIEDYTELLIPEYLLHTDSVLVELNDIIPEEDWKEVEIIGWIYQDYVAPRKKKVFANLKKNMKINKENIPAATQLFTPKWIVKYMVENSLGRLWLESNPNPNLQDKFEYFIDQETPDPEEKVYSPEEITLLDPAMGSGHILVYAFEVFYDIYRSMGYLDNEIAPLILNKNLYGLEIDDRATQLAGFALMMQARKYDRKLFEKDIQLNICSIQETNNIDYIPENKYPELHRLIEFFKDAKEYGSILKLPKFDFDKIDSEYAQFSKNPAIDTFGDVPNSPDAIIKQAKLMSNQYDCVVTNPPYMGNKGMNPILKKYAKDNYPNSKSDLFAMFIVSNFDFTKPAGQLGFMTPYVWMFISSYEKLRNYLIEQKTITSLIQLEYSGFDGATVPICTFTAKNAHLPNYKGGYVRLSDFRGAINQAPKALEAIKNPDCGWFYTASAADFKKIPGSPIAYWVSEIYLQTFNLPNLGKYLTTREGMATADNDRFLRYWNEVSYEKITYGCESEAESIISKGKWFPYNKGGAFRKWYGNNYFIVEYENNGYNIKNNTDPHNGRIRSHNYNGEYGFKEGLTWSSLSSGNLSVRYCQKGFLFDSKGAKGFTNNPFEILGLLNSILANEYLKVLSPTMDFKVGDIIQIPLVVETISKKTRDKSIECINVSKSDWDSYETSWDFTTSPFLKPEFHCPTFEKTYSNLRAHWKEMTLQMQQMEEDNNRIFIEAYGLQDELTPDVPLSEITLTCNPYYRYGNNKSEEELETLLLTDTIKEFISYAVGCMFGRYSRHKEGLILANQGEGMQEFLEKVPDAEFLPDEDAIIPILDEEYFTDDIVGRFKEFLKVTFGPEKLSENMDFIAQALYVGGKKKTKSSEQVIRDYFLKDFYKDHVKMYKKRPIYWLFTSGKKRAFNALVYIHRYDRTTLARMRTEYLLELEGKMDAHREMLSSEDAQSAKEKAKLAGYIEEIMAYDEVLKNKADAYIEIDLDDGVKENYKLFDGLVKEI</sequence>
<protein>
    <recommendedName>
        <fullName evidence="1">site-specific DNA-methyltransferase (adenine-specific)</fullName>
        <ecNumber evidence="1">2.1.1.72</ecNumber>
    </recommendedName>
</protein>
<dbReference type="STRING" id="679901.Mzhil_0934"/>
<comment type="catalytic activity">
    <reaction evidence="5">
        <text>a 2'-deoxyadenosine in DNA + S-adenosyl-L-methionine = an N(6)-methyl-2'-deoxyadenosine in DNA + S-adenosyl-L-homocysteine + H(+)</text>
        <dbReference type="Rhea" id="RHEA:15197"/>
        <dbReference type="Rhea" id="RHEA-COMP:12418"/>
        <dbReference type="Rhea" id="RHEA-COMP:12419"/>
        <dbReference type="ChEBI" id="CHEBI:15378"/>
        <dbReference type="ChEBI" id="CHEBI:57856"/>
        <dbReference type="ChEBI" id="CHEBI:59789"/>
        <dbReference type="ChEBI" id="CHEBI:90615"/>
        <dbReference type="ChEBI" id="CHEBI:90616"/>
        <dbReference type="EC" id="2.1.1.72"/>
    </reaction>
</comment>
<dbReference type="PRINTS" id="PR00507">
    <property type="entry name" value="N12N6MTFRASE"/>
</dbReference>
<keyword evidence="4" id="KW-0949">S-adenosyl-L-methionine</keyword>
<dbReference type="GO" id="GO:0003676">
    <property type="term" value="F:nucleic acid binding"/>
    <property type="evidence" value="ECO:0007669"/>
    <property type="project" value="InterPro"/>
</dbReference>
<evidence type="ECO:0000259" key="6">
    <source>
        <dbReference type="Pfam" id="PF07669"/>
    </source>
</evidence>
<dbReference type="EC" id="2.1.1.72" evidence="1"/>
<dbReference type="AlphaFoldDB" id="F7XLD6"/>